<dbReference type="PANTHER" id="PTHR43792:SF8">
    <property type="entry name" value="[RIBOSOMAL PROTEIN US5]-ALANINE N-ACETYLTRANSFERASE"/>
    <property type="match status" value="1"/>
</dbReference>
<dbReference type="InterPro" id="IPR000182">
    <property type="entry name" value="GNAT_dom"/>
</dbReference>
<reference evidence="5 6" key="1">
    <citation type="submission" date="2018-06" db="EMBL/GenBank/DDBJ databases">
        <title>Complete Genomes of Monosporascus.</title>
        <authorList>
            <person name="Robinson A.J."/>
            <person name="Natvig D.O."/>
        </authorList>
    </citation>
    <scope>NUCLEOTIDE SEQUENCE [LARGE SCALE GENOMIC DNA]</scope>
    <source>
        <strain evidence="5 6">CBS 609.92</strain>
    </source>
</reference>
<name>A0ABY0HGT6_9PEZI</name>
<gene>
    <name evidence="5" type="ORF">DL762_002406</name>
</gene>
<keyword evidence="6" id="KW-1185">Reference proteome</keyword>
<dbReference type="Pfam" id="PF13302">
    <property type="entry name" value="Acetyltransf_3"/>
    <property type="match status" value="1"/>
</dbReference>
<keyword evidence="2" id="KW-0012">Acyltransferase</keyword>
<dbReference type="PANTHER" id="PTHR43792">
    <property type="entry name" value="GNAT FAMILY, PUTATIVE (AFU_ORTHOLOGUE AFUA_3G00765)-RELATED-RELATED"/>
    <property type="match status" value="1"/>
</dbReference>
<feature type="domain" description="N-acetyltransferase" evidence="4">
    <location>
        <begin position="31"/>
        <end position="189"/>
    </location>
</feature>
<dbReference type="PROSITE" id="PS51186">
    <property type="entry name" value="GNAT"/>
    <property type="match status" value="1"/>
</dbReference>
<keyword evidence="1" id="KW-0808">Transferase</keyword>
<dbReference type="Proteomes" id="UP000294003">
    <property type="component" value="Unassembled WGS sequence"/>
</dbReference>
<sequence length="196" mass="21514">MASSASVSGRTIPETAIFVTDKCYCRPYLDTDAEAAAEAANDPDIARWMRDAFPHPYRLEDAENWIRIANSMAPARHFAIIALDGTFVGGLGLTPRTDVESRTYEMGYWVGKEHWGKGIATAAAGGLARWAFATFPDLLRLEARVYEGNVGSDIVLRKAGFLKEGLLRQAIFKDGNVLDQAVYGLLRQDVESGIVE</sequence>
<evidence type="ECO:0000313" key="6">
    <source>
        <dbReference type="Proteomes" id="UP000294003"/>
    </source>
</evidence>
<evidence type="ECO:0000256" key="1">
    <source>
        <dbReference type="ARBA" id="ARBA00022679"/>
    </source>
</evidence>
<dbReference type="SUPFAM" id="SSF55729">
    <property type="entry name" value="Acyl-CoA N-acyltransferases (Nat)"/>
    <property type="match status" value="1"/>
</dbReference>
<proteinExistence type="inferred from homology"/>
<protein>
    <recommendedName>
        <fullName evidence="4">N-acetyltransferase domain-containing protein</fullName>
    </recommendedName>
</protein>
<organism evidence="5 6">
    <name type="scientific">Monosporascus cannonballus</name>
    <dbReference type="NCBI Taxonomy" id="155416"/>
    <lineage>
        <taxon>Eukaryota</taxon>
        <taxon>Fungi</taxon>
        <taxon>Dikarya</taxon>
        <taxon>Ascomycota</taxon>
        <taxon>Pezizomycotina</taxon>
        <taxon>Sordariomycetes</taxon>
        <taxon>Xylariomycetidae</taxon>
        <taxon>Xylariales</taxon>
        <taxon>Xylariales incertae sedis</taxon>
        <taxon>Monosporascus</taxon>
    </lineage>
</organism>
<evidence type="ECO:0000313" key="5">
    <source>
        <dbReference type="EMBL" id="RYO91110.1"/>
    </source>
</evidence>
<dbReference type="Gene3D" id="3.40.630.30">
    <property type="match status" value="1"/>
</dbReference>
<evidence type="ECO:0000256" key="2">
    <source>
        <dbReference type="ARBA" id="ARBA00023315"/>
    </source>
</evidence>
<comment type="similarity">
    <text evidence="3">Belongs to the acetyltransferase family. RimJ subfamily.</text>
</comment>
<accession>A0ABY0HGT6</accession>
<evidence type="ECO:0000259" key="4">
    <source>
        <dbReference type="PROSITE" id="PS51186"/>
    </source>
</evidence>
<dbReference type="InterPro" id="IPR016181">
    <property type="entry name" value="Acyl_CoA_acyltransferase"/>
</dbReference>
<dbReference type="EMBL" id="QJNS01000045">
    <property type="protein sequence ID" value="RYO91110.1"/>
    <property type="molecule type" value="Genomic_DNA"/>
</dbReference>
<comment type="caution">
    <text evidence="5">The sequence shown here is derived from an EMBL/GenBank/DDBJ whole genome shotgun (WGS) entry which is preliminary data.</text>
</comment>
<dbReference type="InterPro" id="IPR051531">
    <property type="entry name" value="N-acetyltransferase"/>
</dbReference>
<evidence type="ECO:0000256" key="3">
    <source>
        <dbReference type="ARBA" id="ARBA00038502"/>
    </source>
</evidence>